<gene>
    <name evidence="3" type="ORF">Tci_029124</name>
</gene>
<dbReference type="AlphaFoldDB" id="A0A6L2L690"/>
<proteinExistence type="predicted"/>
<sequence>MEGYGNDNVTFNPTQNFSVHNWALKKNQPEGPPFTPYMLAICNVYEPLAFKAPKTSSKDEKKESNRSQPLAFTPVVARLHNEYHQEIGSPTSLGVTSEEGANPKLSSVVSASITKPVYSASTILHSKSASGHDASAAFTAKADPGKTDPNDSTKTKSTGDGLKNRFDDALKVIKLEDLSKLVQNVKSNNQKLKKLKTRVEAEVAFLSAQPSYLNMELPAKFLSVPGQVSTAQAKIKTLDALLSLLSKVTKALDRFAKAVEPASQKDGEFIKKDKSKKSMSSKDGKEEDTRSDSGKDANLTGSMVESSKQKKLKKFDFVTEEGDRACSKRTRARWNTIFSQIQTRMDYLHKSELELDIDFNKPLSEQDPILKLNDLAINKRMLMIFMTTSGRILSPLKTLDISQMKCCTLYKKSSSDFIMDLVLMIMPGPSVPFYLMKLIKGT</sequence>
<reference evidence="3" key="1">
    <citation type="journal article" date="2019" name="Sci. Rep.">
        <title>Draft genome of Tanacetum cinerariifolium, the natural source of mosquito coil.</title>
        <authorList>
            <person name="Yamashiro T."/>
            <person name="Shiraishi A."/>
            <person name="Satake H."/>
            <person name="Nakayama K."/>
        </authorList>
    </citation>
    <scope>NUCLEOTIDE SEQUENCE</scope>
</reference>
<organism evidence="3">
    <name type="scientific">Tanacetum cinerariifolium</name>
    <name type="common">Dalmatian daisy</name>
    <name type="synonym">Chrysanthemum cinerariifolium</name>
    <dbReference type="NCBI Taxonomy" id="118510"/>
    <lineage>
        <taxon>Eukaryota</taxon>
        <taxon>Viridiplantae</taxon>
        <taxon>Streptophyta</taxon>
        <taxon>Embryophyta</taxon>
        <taxon>Tracheophyta</taxon>
        <taxon>Spermatophyta</taxon>
        <taxon>Magnoliopsida</taxon>
        <taxon>eudicotyledons</taxon>
        <taxon>Gunneridae</taxon>
        <taxon>Pentapetalae</taxon>
        <taxon>asterids</taxon>
        <taxon>campanulids</taxon>
        <taxon>Asterales</taxon>
        <taxon>Asteraceae</taxon>
        <taxon>Asteroideae</taxon>
        <taxon>Anthemideae</taxon>
        <taxon>Anthemidinae</taxon>
        <taxon>Tanacetum</taxon>
    </lineage>
</organism>
<feature type="region of interest" description="Disordered" evidence="2">
    <location>
        <begin position="267"/>
        <end position="307"/>
    </location>
</feature>
<feature type="region of interest" description="Disordered" evidence="2">
    <location>
        <begin position="139"/>
        <end position="161"/>
    </location>
</feature>
<evidence type="ECO:0000256" key="1">
    <source>
        <dbReference type="SAM" id="Coils"/>
    </source>
</evidence>
<feature type="coiled-coil region" evidence="1">
    <location>
        <begin position="175"/>
        <end position="209"/>
    </location>
</feature>
<evidence type="ECO:0000256" key="2">
    <source>
        <dbReference type="SAM" id="MobiDB-lite"/>
    </source>
</evidence>
<evidence type="ECO:0000313" key="3">
    <source>
        <dbReference type="EMBL" id="GEU57146.1"/>
    </source>
</evidence>
<protein>
    <submittedName>
        <fullName evidence="3">Uncharacterized protein</fullName>
    </submittedName>
</protein>
<dbReference type="EMBL" id="BKCJ010003782">
    <property type="protein sequence ID" value="GEU57146.1"/>
    <property type="molecule type" value="Genomic_DNA"/>
</dbReference>
<name>A0A6L2L690_TANCI</name>
<accession>A0A6L2L690</accession>
<comment type="caution">
    <text evidence="3">The sequence shown here is derived from an EMBL/GenBank/DDBJ whole genome shotgun (WGS) entry which is preliminary data.</text>
</comment>
<feature type="compositionally biased region" description="Basic and acidic residues" evidence="2">
    <location>
        <begin position="280"/>
        <end position="295"/>
    </location>
</feature>
<feature type="compositionally biased region" description="Basic and acidic residues" evidence="2">
    <location>
        <begin position="143"/>
        <end position="154"/>
    </location>
</feature>
<keyword evidence="1" id="KW-0175">Coiled coil</keyword>